<dbReference type="SMART" id="SM00342">
    <property type="entry name" value="HTH_ARAC"/>
    <property type="match status" value="1"/>
</dbReference>
<organism evidence="5 6">
    <name type="scientific">Coraliomargarita akajimensis (strain DSM 45221 / IAM 15411 / JCM 23193 / KCTC 12865 / 04OKA010-24)</name>
    <dbReference type="NCBI Taxonomy" id="583355"/>
    <lineage>
        <taxon>Bacteria</taxon>
        <taxon>Pseudomonadati</taxon>
        <taxon>Verrucomicrobiota</taxon>
        <taxon>Opitutia</taxon>
        <taxon>Puniceicoccales</taxon>
        <taxon>Coraliomargaritaceae</taxon>
        <taxon>Coraliomargarita</taxon>
    </lineage>
</organism>
<keyword evidence="2" id="KW-0238">DNA-binding</keyword>
<dbReference type="Proteomes" id="UP000000925">
    <property type="component" value="Chromosome"/>
</dbReference>
<dbReference type="GO" id="GO:0003700">
    <property type="term" value="F:DNA-binding transcription factor activity"/>
    <property type="evidence" value="ECO:0007669"/>
    <property type="project" value="InterPro"/>
</dbReference>
<dbReference type="STRING" id="583355.Caka_2685"/>
<dbReference type="AlphaFoldDB" id="D5EPW7"/>
<dbReference type="PROSITE" id="PS01124">
    <property type="entry name" value="HTH_ARAC_FAMILY_2"/>
    <property type="match status" value="1"/>
</dbReference>
<name>D5EPW7_CORAD</name>
<dbReference type="InterPro" id="IPR018062">
    <property type="entry name" value="HTH_AraC-typ_CS"/>
</dbReference>
<proteinExistence type="predicted"/>
<keyword evidence="1" id="KW-0805">Transcription regulation</keyword>
<dbReference type="HOGENOM" id="CLU_047930_2_2_0"/>
<dbReference type="InterPro" id="IPR018060">
    <property type="entry name" value="HTH_AraC"/>
</dbReference>
<feature type="domain" description="HTH araC/xylS-type" evidence="4">
    <location>
        <begin position="206"/>
        <end position="305"/>
    </location>
</feature>
<gene>
    <name evidence="5" type="ordered locus">Caka_2685</name>
</gene>
<keyword evidence="6" id="KW-1185">Reference proteome</keyword>
<accession>D5EPW7</accession>
<evidence type="ECO:0000313" key="5">
    <source>
        <dbReference type="EMBL" id="ADE55700.1"/>
    </source>
</evidence>
<evidence type="ECO:0000259" key="4">
    <source>
        <dbReference type="PROSITE" id="PS01124"/>
    </source>
</evidence>
<keyword evidence="3" id="KW-0804">Transcription</keyword>
<reference evidence="5 6" key="1">
    <citation type="journal article" date="2010" name="Stand. Genomic Sci.">
        <title>Complete genome sequence of Coraliomargarita akajimensis type strain (04OKA010-24).</title>
        <authorList>
            <person name="Mavromatis K."/>
            <person name="Abt B."/>
            <person name="Brambilla E."/>
            <person name="Lapidus A."/>
            <person name="Copeland A."/>
            <person name="Deshpande S."/>
            <person name="Nolan M."/>
            <person name="Lucas S."/>
            <person name="Tice H."/>
            <person name="Cheng J.F."/>
            <person name="Han C."/>
            <person name="Detter J.C."/>
            <person name="Woyke T."/>
            <person name="Goodwin L."/>
            <person name="Pitluck S."/>
            <person name="Held B."/>
            <person name="Brettin T."/>
            <person name="Tapia R."/>
            <person name="Ivanova N."/>
            <person name="Mikhailova N."/>
            <person name="Pati A."/>
            <person name="Liolios K."/>
            <person name="Chen A."/>
            <person name="Palaniappan K."/>
            <person name="Land M."/>
            <person name="Hauser L."/>
            <person name="Chang Y.J."/>
            <person name="Jeffries C.D."/>
            <person name="Rohde M."/>
            <person name="Goker M."/>
            <person name="Bristow J."/>
            <person name="Eisen J.A."/>
            <person name="Markowitz V."/>
            <person name="Hugenholtz P."/>
            <person name="Klenk H.P."/>
            <person name="Kyrpides N.C."/>
        </authorList>
    </citation>
    <scope>NUCLEOTIDE SEQUENCE [LARGE SCALE GENOMIC DNA]</scope>
    <source>
        <strain evidence="6">DSM 45221 / IAM 15411 / JCM 23193 / KCTC 12865</strain>
    </source>
</reference>
<dbReference type="eggNOG" id="COG2207">
    <property type="taxonomic scope" value="Bacteria"/>
</dbReference>
<evidence type="ECO:0000313" key="6">
    <source>
        <dbReference type="Proteomes" id="UP000000925"/>
    </source>
</evidence>
<dbReference type="InterPro" id="IPR050204">
    <property type="entry name" value="AraC_XylS_family_regulators"/>
</dbReference>
<dbReference type="EMBL" id="CP001998">
    <property type="protein sequence ID" value="ADE55700.1"/>
    <property type="molecule type" value="Genomic_DNA"/>
</dbReference>
<protein>
    <submittedName>
        <fullName evidence="5">Transcriptional regulator, AraC family</fullName>
    </submittedName>
</protein>
<evidence type="ECO:0000256" key="3">
    <source>
        <dbReference type="ARBA" id="ARBA00023163"/>
    </source>
</evidence>
<dbReference type="GO" id="GO:0043565">
    <property type="term" value="F:sequence-specific DNA binding"/>
    <property type="evidence" value="ECO:0007669"/>
    <property type="project" value="InterPro"/>
</dbReference>
<dbReference type="PROSITE" id="PS00041">
    <property type="entry name" value="HTH_ARAC_FAMILY_1"/>
    <property type="match status" value="1"/>
</dbReference>
<dbReference type="KEGG" id="caa:Caka_2685"/>
<dbReference type="InterPro" id="IPR009057">
    <property type="entry name" value="Homeodomain-like_sf"/>
</dbReference>
<evidence type="ECO:0000256" key="2">
    <source>
        <dbReference type="ARBA" id="ARBA00023125"/>
    </source>
</evidence>
<dbReference type="SUPFAM" id="SSF46689">
    <property type="entry name" value="Homeodomain-like"/>
    <property type="match status" value="2"/>
</dbReference>
<dbReference type="PANTHER" id="PTHR46796:SF12">
    <property type="entry name" value="HTH-TYPE DNA-BINDING TRANSCRIPTIONAL ACTIVATOR EUTR"/>
    <property type="match status" value="1"/>
</dbReference>
<dbReference type="Gene3D" id="1.10.10.60">
    <property type="entry name" value="Homeodomain-like"/>
    <property type="match status" value="1"/>
</dbReference>
<dbReference type="PANTHER" id="PTHR46796">
    <property type="entry name" value="HTH-TYPE TRANSCRIPTIONAL ACTIVATOR RHAS-RELATED"/>
    <property type="match status" value="1"/>
</dbReference>
<sequence length="305" mass="36030">MPSPNLQMNFEDVDHFTETVRAWDLDFWQMERGPLDAHLSQVWLGDYVIGHARLNRHMHQTGLAPRDGWTFVIPNDHRMRLRWRGHQIESQQLMCFPFNGELESVSHAYFNVYTLTVTETTMSRKLQQLELPQDLLENRETCSVSLHLMTALRLQLKYLQQSSFARIENNAFESQQTLESILEQLLRAWTPNLRSRTQVANQGTLKRALDYIHYHQRTPIRIADLCEHLNVSERTLQYMFKRHFQKSPKQYLNLRRLHGARKSILKSPHRPISAIASEWGFAHHGQFAADYRKLFDETPRKTARN</sequence>
<dbReference type="Pfam" id="PF12833">
    <property type="entry name" value="HTH_18"/>
    <property type="match status" value="1"/>
</dbReference>
<evidence type="ECO:0000256" key="1">
    <source>
        <dbReference type="ARBA" id="ARBA00023015"/>
    </source>
</evidence>